<comment type="cofactor">
    <cofactor evidence="1">
        <name>Fe cation</name>
        <dbReference type="ChEBI" id="CHEBI:24875"/>
    </cofactor>
</comment>
<dbReference type="SUPFAM" id="SSF51197">
    <property type="entry name" value="Clavaminate synthase-like"/>
    <property type="match status" value="1"/>
</dbReference>
<evidence type="ECO:0000256" key="3">
    <source>
        <dbReference type="ARBA" id="ARBA00023004"/>
    </source>
</evidence>
<dbReference type="EMBL" id="VSRR010000196">
    <property type="protein sequence ID" value="MPC12078.1"/>
    <property type="molecule type" value="Genomic_DNA"/>
</dbReference>
<evidence type="ECO:0000313" key="6">
    <source>
        <dbReference type="Proteomes" id="UP000324222"/>
    </source>
</evidence>
<keyword evidence="5" id="KW-0560">Oxidoreductase</keyword>
<accession>A0A5B7CSH8</accession>
<dbReference type="Proteomes" id="UP000324222">
    <property type="component" value="Unassembled WGS sequence"/>
</dbReference>
<dbReference type="GO" id="GO:0046872">
    <property type="term" value="F:metal ion binding"/>
    <property type="evidence" value="ECO:0007669"/>
    <property type="project" value="UniProtKB-KW"/>
</dbReference>
<name>A0A5B7CSH8_PORTR</name>
<keyword evidence="2" id="KW-0479">Metal-binding</keyword>
<comment type="caution">
    <text evidence="5">The sequence shown here is derived from an EMBL/GenBank/DDBJ whole genome shotgun (WGS) entry which is preliminary data.</text>
</comment>
<dbReference type="OrthoDB" id="445007at2759"/>
<evidence type="ECO:0000313" key="5">
    <source>
        <dbReference type="EMBL" id="MPC12078.1"/>
    </source>
</evidence>
<dbReference type="PANTHER" id="PTHR20883:SF15">
    <property type="entry name" value="PHYTANOYL-COA DIOXYGENASE DOMAIN-CONTAINING PROTEIN 1"/>
    <property type="match status" value="1"/>
</dbReference>
<gene>
    <name evidence="5" type="ORF">E2C01_004757</name>
</gene>
<evidence type="ECO:0000256" key="2">
    <source>
        <dbReference type="ARBA" id="ARBA00022723"/>
    </source>
</evidence>
<dbReference type="Gene3D" id="2.60.120.620">
    <property type="entry name" value="q2cbj1_9rhob like domain"/>
    <property type="match status" value="1"/>
</dbReference>
<dbReference type="Pfam" id="PF05721">
    <property type="entry name" value="PhyH"/>
    <property type="match status" value="1"/>
</dbReference>
<evidence type="ECO:0000256" key="1">
    <source>
        <dbReference type="ARBA" id="ARBA00001962"/>
    </source>
</evidence>
<dbReference type="AlphaFoldDB" id="A0A5B7CSH8"/>
<keyword evidence="3" id="KW-0408">Iron</keyword>
<evidence type="ECO:0000256" key="4">
    <source>
        <dbReference type="ARBA" id="ARBA00038356"/>
    </source>
</evidence>
<sequence length="223" mass="25743">MWKRRTFPTERETPHALGDQCCLVLRTGENCRPTTLRLFSCPYHKVDKHVSLNKVGHALHWLVPEFRSVSFSEKVKTTARRLGFVSPAVVQSMYIFKQPGIGGEVTPHKDCTFLSTEPQSCTGFWFALEDVTLENGCLWYVPGSQHRPTSRRWSRWTSRWGVDCCLPFPYPTSPPMRFSRCDMRIAQREYWMPSAHTSLLTYLSPQAYVLEDGCGFRLEDSVK</sequence>
<dbReference type="InterPro" id="IPR008775">
    <property type="entry name" value="Phytyl_CoA_dOase-like"/>
</dbReference>
<dbReference type="PANTHER" id="PTHR20883">
    <property type="entry name" value="PHYTANOYL-COA DIOXYGENASE DOMAIN CONTAINING 1"/>
    <property type="match status" value="1"/>
</dbReference>
<protein>
    <submittedName>
        <fullName evidence="5">Phytanoyl-CoA dioxygenase 2</fullName>
    </submittedName>
</protein>
<dbReference type="GO" id="GO:0051213">
    <property type="term" value="F:dioxygenase activity"/>
    <property type="evidence" value="ECO:0007669"/>
    <property type="project" value="UniProtKB-KW"/>
</dbReference>
<keyword evidence="6" id="KW-1185">Reference proteome</keyword>
<organism evidence="5 6">
    <name type="scientific">Portunus trituberculatus</name>
    <name type="common">Swimming crab</name>
    <name type="synonym">Neptunus trituberculatus</name>
    <dbReference type="NCBI Taxonomy" id="210409"/>
    <lineage>
        <taxon>Eukaryota</taxon>
        <taxon>Metazoa</taxon>
        <taxon>Ecdysozoa</taxon>
        <taxon>Arthropoda</taxon>
        <taxon>Crustacea</taxon>
        <taxon>Multicrustacea</taxon>
        <taxon>Malacostraca</taxon>
        <taxon>Eumalacostraca</taxon>
        <taxon>Eucarida</taxon>
        <taxon>Decapoda</taxon>
        <taxon>Pleocyemata</taxon>
        <taxon>Brachyura</taxon>
        <taxon>Eubrachyura</taxon>
        <taxon>Portunoidea</taxon>
        <taxon>Portunidae</taxon>
        <taxon>Portuninae</taxon>
        <taxon>Portunus</taxon>
    </lineage>
</organism>
<keyword evidence="5" id="KW-0223">Dioxygenase</keyword>
<reference evidence="5 6" key="1">
    <citation type="submission" date="2019-05" db="EMBL/GenBank/DDBJ databases">
        <title>Another draft genome of Portunus trituberculatus and its Hox gene families provides insights of decapod evolution.</title>
        <authorList>
            <person name="Jeong J.-H."/>
            <person name="Song I."/>
            <person name="Kim S."/>
            <person name="Choi T."/>
            <person name="Kim D."/>
            <person name="Ryu S."/>
            <person name="Kim W."/>
        </authorList>
    </citation>
    <scope>NUCLEOTIDE SEQUENCE [LARGE SCALE GENOMIC DNA]</scope>
    <source>
        <tissue evidence="5">Muscle</tissue>
    </source>
</reference>
<proteinExistence type="inferred from homology"/>
<comment type="similarity">
    <text evidence="4">Belongs to the PhyH family. PHYHD1 subfamily.</text>
</comment>